<dbReference type="InterPro" id="IPR018957">
    <property type="entry name" value="Znf_C3HC4_RING-type"/>
</dbReference>
<keyword evidence="3" id="KW-0479">Metal-binding</keyword>
<evidence type="ECO:0000259" key="10">
    <source>
        <dbReference type="PROSITE" id="PS50119"/>
    </source>
</evidence>
<dbReference type="InterPro" id="IPR013783">
    <property type="entry name" value="Ig-like_fold"/>
</dbReference>
<evidence type="ECO:0000313" key="14">
    <source>
        <dbReference type="Ensembl" id="ENSSFOP00015023574.2"/>
    </source>
</evidence>
<dbReference type="InterPro" id="IPR013083">
    <property type="entry name" value="Znf_RING/FYVE/PHD"/>
</dbReference>
<evidence type="ECO:0000256" key="6">
    <source>
        <dbReference type="ARBA" id="ARBA00022833"/>
    </source>
</evidence>
<comment type="subcellular location">
    <subcellularLocation>
        <location evidence="1">Cytoplasm</location>
        <location evidence="1">Cytoskeleton</location>
    </subcellularLocation>
</comment>
<dbReference type="InterPro" id="IPR013320">
    <property type="entry name" value="ConA-like_dom_sf"/>
</dbReference>
<keyword evidence="6" id="KW-0862">Zinc</keyword>
<dbReference type="SMART" id="SM00502">
    <property type="entry name" value="BBC"/>
    <property type="match status" value="1"/>
</dbReference>
<keyword evidence="7" id="KW-0175">Coiled coil</keyword>
<dbReference type="GeneID" id="108928466"/>
<dbReference type="PROSITE" id="PS51262">
    <property type="entry name" value="COS"/>
    <property type="match status" value="1"/>
</dbReference>
<keyword evidence="5 9" id="KW-0863">Zinc-finger</keyword>
<evidence type="ECO:0000256" key="8">
    <source>
        <dbReference type="ARBA" id="ARBA00023212"/>
    </source>
</evidence>
<dbReference type="Gene3D" id="3.30.160.60">
    <property type="entry name" value="Classic Zinc Finger"/>
    <property type="match status" value="1"/>
</dbReference>
<dbReference type="Gene3D" id="2.60.40.10">
    <property type="entry name" value="Immunoglobulins"/>
    <property type="match status" value="1"/>
</dbReference>
<dbReference type="FunFam" id="1.20.5.170:FF:000017">
    <property type="entry name" value="Putative E3 ubiquitin-protein ligase TRIM9"/>
    <property type="match status" value="1"/>
</dbReference>
<dbReference type="InterPro" id="IPR001841">
    <property type="entry name" value="Znf_RING"/>
</dbReference>
<dbReference type="PROSITE" id="PS50119">
    <property type="entry name" value="ZF_BBOX"/>
    <property type="match status" value="2"/>
</dbReference>
<dbReference type="InterPro" id="IPR003877">
    <property type="entry name" value="SPRY_dom"/>
</dbReference>
<protein>
    <submittedName>
        <fullName evidence="14">Tripartite motif containing 67</fullName>
    </submittedName>
</protein>
<dbReference type="Pfam" id="PF00097">
    <property type="entry name" value="zf-C3HC4"/>
    <property type="match status" value="1"/>
</dbReference>
<dbReference type="FunFam" id="2.60.120.920:FF:000009">
    <property type="entry name" value="E3 ubiquitin-protein ligase TRIM9 isoform X1"/>
    <property type="match status" value="1"/>
</dbReference>
<dbReference type="PANTHER" id="PTHR24099">
    <property type="entry name" value="E3 UBIQUITIN-PROTEIN LIGASE TRIM36-RELATED"/>
    <property type="match status" value="1"/>
</dbReference>
<dbReference type="InterPro" id="IPR017903">
    <property type="entry name" value="COS_domain"/>
</dbReference>
<dbReference type="Pfam" id="PF00622">
    <property type="entry name" value="SPRY"/>
    <property type="match status" value="1"/>
</dbReference>
<dbReference type="Pfam" id="PF00643">
    <property type="entry name" value="zf-B_box"/>
    <property type="match status" value="1"/>
</dbReference>
<dbReference type="Pfam" id="PF22586">
    <property type="entry name" value="ANCHR-like_BBOX"/>
    <property type="match status" value="1"/>
</dbReference>
<reference evidence="14" key="3">
    <citation type="submission" date="2025-09" db="UniProtKB">
        <authorList>
            <consortium name="Ensembl"/>
        </authorList>
    </citation>
    <scope>IDENTIFICATION</scope>
</reference>
<proteinExistence type="predicted"/>
<dbReference type="InterPro" id="IPR043136">
    <property type="entry name" value="B30.2/SPRY_sf"/>
</dbReference>
<feature type="domain" description="B30.2/SPRY" evidence="11">
    <location>
        <begin position="524"/>
        <end position="708"/>
    </location>
</feature>
<dbReference type="PROSITE" id="PS50188">
    <property type="entry name" value="B302_SPRY"/>
    <property type="match status" value="1"/>
</dbReference>
<keyword evidence="15" id="KW-1185">Reference proteome</keyword>
<accession>A0A8C9RPP2</accession>
<dbReference type="RefSeq" id="XP_029109085.1">
    <property type="nucleotide sequence ID" value="XM_029253252.1"/>
</dbReference>
<dbReference type="CDD" id="cd00063">
    <property type="entry name" value="FN3"/>
    <property type="match status" value="1"/>
</dbReference>
<dbReference type="SMART" id="SM00336">
    <property type="entry name" value="BBOX"/>
    <property type="match status" value="2"/>
</dbReference>
<evidence type="ECO:0000256" key="2">
    <source>
        <dbReference type="ARBA" id="ARBA00022490"/>
    </source>
</evidence>
<dbReference type="OrthoDB" id="295536at2759"/>
<dbReference type="CDD" id="cd12889">
    <property type="entry name" value="SPRY_PRY_TRIM67_9"/>
    <property type="match status" value="1"/>
</dbReference>
<dbReference type="PANTHER" id="PTHR24099:SF21">
    <property type="entry name" value="TRIPARTITE MOTIF-CONTAINING PROTEIN 67"/>
    <property type="match status" value="1"/>
</dbReference>
<dbReference type="GO" id="GO:0005737">
    <property type="term" value="C:cytoplasm"/>
    <property type="evidence" value="ECO:0007669"/>
    <property type="project" value="TreeGrafter"/>
</dbReference>
<dbReference type="Proteomes" id="UP000694397">
    <property type="component" value="Chromosome 1"/>
</dbReference>
<keyword evidence="8" id="KW-0206">Cytoskeleton</keyword>
<dbReference type="AlphaFoldDB" id="A0A8C9RPP2"/>
<dbReference type="Gene3D" id="2.60.120.920">
    <property type="match status" value="1"/>
</dbReference>
<dbReference type="InterPro" id="IPR000315">
    <property type="entry name" value="Znf_B-box"/>
</dbReference>
<feature type="domain" description="Fibronectin type-III" evidence="12">
    <location>
        <begin position="448"/>
        <end position="542"/>
    </location>
</feature>
<dbReference type="SMART" id="SM00060">
    <property type="entry name" value="FN3"/>
    <property type="match status" value="1"/>
</dbReference>
<dbReference type="Gene3D" id="3.30.40.10">
    <property type="entry name" value="Zinc/RING finger domain, C3HC4 (zinc finger)"/>
    <property type="match status" value="1"/>
</dbReference>
<evidence type="ECO:0000256" key="5">
    <source>
        <dbReference type="ARBA" id="ARBA00022771"/>
    </source>
</evidence>
<dbReference type="Pfam" id="PF00041">
    <property type="entry name" value="fn3"/>
    <property type="match status" value="1"/>
</dbReference>
<dbReference type="PROSITE" id="PS50853">
    <property type="entry name" value="FN3"/>
    <property type="match status" value="1"/>
</dbReference>
<dbReference type="SUPFAM" id="SSF57850">
    <property type="entry name" value="RING/U-box"/>
    <property type="match status" value="1"/>
</dbReference>
<feature type="domain" description="B box-type" evidence="10">
    <location>
        <begin position="208"/>
        <end position="250"/>
    </location>
</feature>
<dbReference type="GO" id="GO:0008270">
    <property type="term" value="F:zinc ion binding"/>
    <property type="evidence" value="ECO:0007669"/>
    <property type="project" value="UniProtKB-KW"/>
</dbReference>
<evidence type="ECO:0000259" key="12">
    <source>
        <dbReference type="PROSITE" id="PS50853"/>
    </source>
</evidence>
<gene>
    <name evidence="14" type="primary">TRIM67</name>
</gene>
<dbReference type="SMART" id="SM00449">
    <property type="entry name" value="SPRY"/>
    <property type="match status" value="1"/>
</dbReference>
<feature type="domain" description="COS" evidence="13">
    <location>
        <begin position="358"/>
        <end position="416"/>
    </location>
</feature>
<dbReference type="InterPro" id="IPR036116">
    <property type="entry name" value="FN3_sf"/>
</dbReference>
<evidence type="ECO:0000256" key="3">
    <source>
        <dbReference type="ARBA" id="ARBA00022723"/>
    </source>
</evidence>
<dbReference type="Ensembl" id="ENSSFOT00015023830.2">
    <property type="protein sequence ID" value="ENSSFOP00015023574.2"/>
    <property type="gene ID" value="ENSSFOG00015015128.2"/>
</dbReference>
<organism evidence="14 15">
    <name type="scientific">Scleropages formosus</name>
    <name type="common">Asian bonytongue</name>
    <name type="synonym">Osteoglossum formosum</name>
    <dbReference type="NCBI Taxonomy" id="113540"/>
    <lineage>
        <taxon>Eukaryota</taxon>
        <taxon>Metazoa</taxon>
        <taxon>Chordata</taxon>
        <taxon>Craniata</taxon>
        <taxon>Vertebrata</taxon>
        <taxon>Euteleostomi</taxon>
        <taxon>Actinopterygii</taxon>
        <taxon>Neopterygii</taxon>
        <taxon>Teleostei</taxon>
        <taxon>Osteoglossocephala</taxon>
        <taxon>Osteoglossomorpha</taxon>
        <taxon>Osteoglossiformes</taxon>
        <taxon>Osteoglossidae</taxon>
        <taxon>Scleropages</taxon>
    </lineage>
</organism>
<evidence type="ECO:0000256" key="7">
    <source>
        <dbReference type="ARBA" id="ARBA00023054"/>
    </source>
</evidence>
<evidence type="ECO:0000259" key="11">
    <source>
        <dbReference type="PROSITE" id="PS50188"/>
    </source>
</evidence>
<name>A0A8C9RPP2_SCLFO</name>
<dbReference type="SUPFAM" id="SSF57845">
    <property type="entry name" value="B-box zinc-binding domain"/>
    <property type="match status" value="1"/>
</dbReference>
<evidence type="ECO:0000256" key="1">
    <source>
        <dbReference type="ARBA" id="ARBA00004245"/>
    </source>
</evidence>
<dbReference type="InterPro" id="IPR017907">
    <property type="entry name" value="Znf_RING_CS"/>
</dbReference>
<dbReference type="FunFam" id="2.60.40.10:FF:000178">
    <property type="entry name" value="E3 ubiquitin-protein ligase TRIM9 isoform X1"/>
    <property type="match status" value="1"/>
</dbReference>
<sequence>MDEELKCPVCGNLYQEPIILPCSHNVCLACARTIVVQTPEGETPAAQSRASAASDYDYVDADKMSMHSETDSGYGSYTPCAKSPNGVRVFPPPPRPCSVSITCPQCHRSASLDERGPRAFPRNRLLEAIVSRYRRSRESASAAASVPCQLCERGPAEATVMCEQCDVFYCAPCQQRCHPSRGPLAKHRLVPPPQSAAVAQPQPPAAPRKPATCAEHEAETYSVYCVTCRRPVCHRCVEEGKHGQHEVKPLGVVWKQHKCQLSQALNGVSDKAKDAKEFLVQLKNLLQQIQENGVEFEACLVAQCDSLIDALTRQKAKLLTKVTKEREYKLKVVRDQITHCTMKLRQTTGMMEFCLEVIKENDPSGFLQISDALIRRVQSSQDQWVKGALEPKVYPEFDLTLTSDPLLQAIQQLDLVQAKDSREAPLLTRTHAGGPALSDSPGEPFRVPPAPLLQLEKCCTRNNSATLAWRIPVPCASAVEGYVLELDDGNGGQYREVYVGKETVCTVDGLHFNSSYNARVKAYSALGVGPYSKTVVLKTSDVAWFTFDPNSAHRDIVLSNENQTATCNSYDDRVVLGTAAFSKGVHYWELTVDRYDNHPDPAFGVARINTMKDMMLGKDDKAWAMYVDNNRSWFMHNNSHTNRAEGGITKGSSVGILLDLNKHTLTFYINKEQHGPVAFENLEGVFMPAISLNRNVQVTLLTGLEVPKNIKQQ</sequence>
<dbReference type="InterPro" id="IPR050617">
    <property type="entry name" value="E3_ligase_FN3/SPRY"/>
</dbReference>
<dbReference type="Gene3D" id="1.20.5.170">
    <property type="match status" value="1"/>
</dbReference>
<reference evidence="14" key="2">
    <citation type="submission" date="2025-08" db="UniProtKB">
        <authorList>
            <consortium name="Ensembl"/>
        </authorList>
    </citation>
    <scope>IDENTIFICATION</scope>
</reference>
<dbReference type="InterPro" id="IPR001870">
    <property type="entry name" value="B30.2/SPRY"/>
</dbReference>
<evidence type="ECO:0000259" key="13">
    <source>
        <dbReference type="PROSITE" id="PS51262"/>
    </source>
</evidence>
<dbReference type="InterPro" id="IPR003961">
    <property type="entry name" value="FN3_dom"/>
</dbReference>
<dbReference type="SMART" id="SM00184">
    <property type="entry name" value="RING"/>
    <property type="match status" value="1"/>
</dbReference>
<evidence type="ECO:0000313" key="15">
    <source>
        <dbReference type="Proteomes" id="UP000694397"/>
    </source>
</evidence>
<dbReference type="GO" id="GO:0005856">
    <property type="term" value="C:cytoskeleton"/>
    <property type="evidence" value="ECO:0007669"/>
    <property type="project" value="UniProtKB-SubCell"/>
</dbReference>
<keyword evidence="2" id="KW-0963">Cytoplasm</keyword>
<dbReference type="SUPFAM" id="SSF49899">
    <property type="entry name" value="Concanavalin A-like lectins/glucanases"/>
    <property type="match status" value="1"/>
</dbReference>
<dbReference type="Gene3D" id="4.10.830.40">
    <property type="match status" value="1"/>
</dbReference>
<keyword evidence="4" id="KW-0677">Repeat</keyword>
<dbReference type="GeneTree" id="ENSGT00940000154071"/>
<reference evidence="14 15" key="1">
    <citation type="submission" date="2019-04" db="EMBL/GenBank/DDBJ databases">
        <authorList>
            <consortium name="Wellcome Sanger Institute Data Sharing"/>
        </authorList>
    </citation>
    <scope>NUCLEOTIDE SEQUENCE [LARGE SCALE GENOMIC DNA]</scope>
</reference>
<evidence type="ECO:0000256" key="4">
    <source>
        <dbReference type="ARBA" id="ARBA00022737"/>
    </source>
</evidence>
<feature type="domain" description="B box-type" evidence="10">
    <location>
        <begin position="143"/>
        <end position="192"/>
    </location>
</feature>
<dbReference type="PROSITE" id="PS00518">
    <property type="entry name" value="ZF_RING_1"/>
    <property type="match status" value="1"/>
</dbReference>
<evidence type="ECO:0000256" key="9">
    <source>
        <dbReference type="PROSITE-ProRule" id="PRU00024"/>
    </source>
</evidence>
<dbReference type="SUPFAM" id="SSF49265">
    <property type="entry name" value="Fibronectin type III"/>
    <property type="match status" value="1"/>
</dbReference>
<dbReference type="InterPro" id="IPR003649">
    <property type="entry name" value="Bbox_C"/>
</dbReference>